<protein>
    <submittedName>
        <fullName evidence="2">Uncharacterized protein</fullName>
    </submittedName>
</protein>
<reference evidence="2" key="1">
    <citation type="submission" date="2023-10" db="EMBL/GenBank/DDBJ databases">
        <authorList>
            <person name="Chen Y."/>
            <person name="Shah S."/>
            <person name="Dougan E. K."/>
            <person name="Thang M."/>
            <person name="Chan C."/>
        </authorList>
    </citation>
    <scope>NUCLEOTIDE SEQUENCE [LARGE SCALE GENOMIC DNA]</scope>
</reference>
<evidence type="ECO:0000313" key="3">
    <source>
        <dbReference type="Proteomes" id="UP001189429"/>
    </source>
</evidence>
<gene>
    <name evidence="2" type="ORF">PCOR1329_LOCUS705</name>
</gene>
<accession>A0ABN9PCZ6</accession>
<dbReference type="Proteomes" id="UP001189429">
    <property type="component" value="Unassembled WGS sequence"/>
</dbReference>
<organism evidence="2 3">
    <name type="scientific">Prorocentrum cordatum</name>
    <dbReference type="NCBI Taxonomy" id="2364126"/>
    <lineage>
        <taxon>Eukaryota</taxon>
        <taxon>Sar</taxon>
        <taxon>Alveolata</taxon>
        <taxon>Dinophyceae</taxon>
        <taxon>Prorocentrales</taxon>
        <taxon>Prorocentraceae</taxon>
        <taxon>Prorocentrum</taxon>
    </lineage>
</organism>
<sequence>MCSICGGLGGGRGWGRGERRIDPTACGKTSNRSSSTGSGSTSSIGSGSRRSTTTSASMATAAPPPQAASASRAALDRGRLERAPPRGLGPPCRRWRPGGEAPQLLQRGLAHRQVL</sequence>
<proteinExistence type="predicted"/>
<feature type="compositionally biased region" description="Low complexity" evidence="1">
    <location>
        <begin position="29"/>
        <end position="73"/>
    </location>
</feature>
<evidence type="ECO:0000313" key="2">
    <source>
        <dbReference type="EMBL" id="CAK0789010.1"/>
    </source>
</evidence>
<dbReference type="EMBL" id="CAUYUJ010000158">
    <property type="protein sequence ID" value="CAK0789010.1"/>
    <property type="molecule type" value="Genomic_DNA"/>
</dbReference>
<feature type="region of interest" description="Disordered" evidence="1">
    <location>
        <begin position="8"/>
        <end position="115"/>
    </location>
</feature>
<feature type="compositionally biased region" description="Basic and acidic residues" evidence="1">
    <location>
        <begin position="74"/>
        <end position="84"/>
    </location>
</feature>
<evidence type="ECO:0000256" key="1">
    <source>
        <dbReference type="SAM" id="MobiDB-lite"/>
    </source>
</evidence>
<name>A0ABN9PCZ6_9DINO</name>
<keyword evidence="3" id="KW-1185">Reference proteome</keyword>
<comment type="caution">
    <text evidence="2">The sequence shown here is derived from an EMBL/GenBank/DDBJ whole genome shotgun (WGS) entry which is preliminary data.</text>
</comment>